<dbReference type="InterPro" id="IPR045864">
    <property type="entry name" value="aa-tRNA-synth_II/BPL/LPL"/>
</dbReference>
<dbReference type="AlphaFoldDB" id="A0A518CNY1"/>
<dbReference type="InterPro" id="IPR004143">
    <property type="entry name" value="BPL_LPL_catalytic"/>
</dbReference>
<dbReference type="PROSITE" id="PS51733">
    <property type="entry name" value="BPL_LPL_CATALYTIC"/>
    <property type="match status" value="1"/>
</dbReference>
<evidence type="ECO:0000313" key="2">
    <source>
        <dbReference type="EMBL" id="QDU80932.1"/>
    </source>
</evidence>
<evidence type="ECO:0000259" key="1">
    <source>
        <dbReference type="PROSITE" id="PS51733"/>
    </source>
</evidence>
<dbReference type="EC" id="6.3.1.20" evidence="2"/>
<dbReference type="InterPro" id="IPR050664">
    <property type="entry name" value="Octanoyltrans_LipM/LipL"/>
</dbReference>
<dbReference type="Proteomes" id="UP000317178">
    <property type="component" value="Chromosome"/>
</dbReference>
<dbReference type="KEGG" id="plon:Pla110_26680"/>
<feature type="domain" description="BPL/LPL catalytic" evidence="1">
    <location>
        <begin position="33"/>
        <end position="220"/>
    </location>
</feature>
<dbReference type="PANTHER" id="PTHR43679">
    <property type="entry name" value="OCTANOYLTRANSFERASE LIPM-RELATED"/>
    <property type="match status" value="1"/>
</dbReference>
<dbReference type="PANTHER" id="PTHR43679:SF2">
    <property type="entry name" value="OCTANOYL-[GCVH]:PROTEIN N-OCTANOYLTRANSFERASE"/>
    <property type="match status" value="1"/>
</dbReference>
<gene>
    <name evidence="2" type="primary">lplA</name>
    <name evidence="2" type="ORF">Pla110_26680</name>
</gene>
<dbReference type="EMBL" id="CP036281">
    <property type="protein sequence ID" value="QDU80932.1"/>
    <property type="molecule type" value="Genomic_DNA"/>
</dbReference>
<dbReference type="GO" id="GO:0016979">
    <property type="term" value="F:lipoate-protein ligase activity"/>
    <property type="evidence" value="ECO:0007669"/>
    <property type="project" value="UniProtKB-EC"/>
</dbReference>
<dbReference type="OrthoDB" id="9788148at2"/>
<organism evidence="2 3">
    <name type="scientific">Polystyrenella longa</name>
    <dbReference type="NCBI Taxonomy" id="2528007"/>
    <lineage>
        <taxon>Bacteria</taxon>
        <taxon>Pseudomonadati</taxon>
        <taxon>Planctomycetota</taxon>
        <taxon>Planctomycetia</taxon>
        <taxon>Planctomycetales</taxon>
        <taxon>Planctomycetaceae</taxon>
        <taxon>Polystyrenella</taxon>
    </lineage>
</organism>
<dbReference type="Gene3D" id="3.30.930.10">
    <property type="entry name" value="Bira Bifunctional Protein, Domain 2"/>
    <property type="match status" value="1"/>
</dbReference>
<dbReference type="CDD" id="cd16443">
    <property type="entry name" value="LplA"/>
    <property type="match status" value="1"/>
</dbReference>
<proteinExistence type="predicted"/>
<evidence type="ECO:0000313" key="3">
    <source>
        <dbReference type="Proteomes" id="UP000317178"/>
    </source>
</evidence>
<dbReference type="Pfam" id="PF21948">
    <property type="entry name" value="LplA-B_cat"/>
    <property type="match status" value="1"/>
</dbReference>
<keyword evidence="2" id="KW-0436">Ligase</keyword>
<dbReference type="SUPFAM" id="SSF55681">
    <property type="entry name" value="Class II aaRS and biotin synthetases"/>
    <property type="match status" value="1"/>
</dbReference>
<sequence length="243" mass="27492">MDKMIFHLLESTLPSPQENLALDEILLKMLATGDIPPTLRLWELPFPAVIVGRGNKLGLNVDYDACRKEQVPVIRRMSGGGTVLLGPGCLVFSLLIPFTEHPGIKESIEFILNRIGQSLQLRLLEEDRIELAGISDLTVGGLKFSGNSQRWIKNNCLHHGTILYGFPLEQAARLLTKPEREPEYRSGRTHLEFMTNLPLEREAIRSALTEEWGASAAEYDLPKDEIRELAQQKYEDTEWTESR</sequence>
<protein>
    <submittedName>
        <fullName evidence="2">Putative lipoate-protein ligase A</fullName>
        <ecNumber evidence="2">6.3.1.20</ecNumber>
    </submittedName>
</protein>
<accession>A0A518CNY1</accession>
<reference evidence="2 3" key="1">
    <citation type="submission" date="2019-02" db="EMBL/GenBank/DDBJ databases">
        <title>Deep-cultivation of Planctomycetes and their phenomic and genomic characterization uncovers novel biology.</title>
        <authorList>
            <person name="Wiegand S."/>
            <person name="Jogler M."/>
            <person name="Boedeker C."/>
            <person name="Pinto D."/>
            <person name="Vollmers J."/>
            <person name="Rivas-Marin E."/>
            <person name="Kohn T."/>
            <person name="Peeters S.H."/>
            <person name="Heuer A."/>
            <person name="Rast P."/>
            <person name="Oberbeckmann S."/>
            <person name="Bunk B."/>
            <person name="Jeske O."/>
            <person name="Meyerdierks A."/>
            <person name="Storesund J.E."/>
            <person name="Kallscheuer N."/>
            <person name="Luecker S."/>
            <person name="Lage O.M."/>
            <person name="Pohl T."/>
            <person name="Merkel B.J."/>
            <person name="Hornburger P."/>
            <person name="Mueller R.-W."/>
            <person name="Bruemmer F."/>
            <person name="Labrenz M."/>
            <person name="Spormann A.M."/>
            <person name="Op den Camp H."/>
            <person name="Overmann J."/>
            <person name="Amann R."/>
            <person name="Jetten M.S.M."/>
            <person name="Mascher T."/>
            <person name="Medema M.H."/>
            <person name="Devos D.P."/>
            <person name="Kaster A.-K."/>
            <person name="Ovreas L."/>
            <person name="Rohde M."/>
            <person name="Galperin M.Y."/>
            <person name="Jogler C."/>
        </authorList>
    </citation>
    <scope>NUCLEOTIDE SEQUENCE [LARGE SCALE GENOMIC DNA]</scope>
    <source>
        <strain evidence="2 3">Pla110</strain>
    </source>
</reference>
<name>A0A518CNY1_9PLAN</name>
<dbReference type="RefSeq" id="WP_144996160.1">
    <property type="nucleotide sequence ID" value="NZ_CP036281.1"/>
</dbReference>
<keyword evidence="3" id="KW-1185">Reference proteome</keyword>